<dbReference type="GO" id="GO:0030145">
    <property type="term" value="F:manganese ion binding"/>
    <property type="evidence" value="ECO:0007669"/>
    <property type="project" value="UniProtKB-UniRule"/>
</dbReference>
<dbReference type="PROSITE" id="PS51975">
    <property type="entry name" value="RNASE_H_2"/>
    <property type="match status" value="1"/>
</dbReference>
<comment type="cofactor">
    <cofactor evidence="2">
        <name>Mg(2+)</name>
        <dbReference type="ChEBI" id="CHEBI:18420"/>
    </cofactor>
</comment>
<dbReference type="InterPro" id="IPR022898">
    <property type="entry name" value="RNase_HII"/>
</dbReference>
<evidence type="ECO:0000256" key="12">
    <source>
        <dbReference type="ARBA" id="ARBA00022801"/>
    </source>
</evidence>
<evidence type="ECO:0000259" key="17">
    <source>
        <dbReference type="PROSITE" id="PS51975"/>
    </source>
</evidence>
<comment type="subcellular location">
    <subcellularLocation>
        <location evidence="4 14">Cytoplasm</location>
    </subcellularLocation>
</comment>
<reference evidence="18 19" key="1">
    <citation type="submission" date="2019-01" db="EMBL/GenBank/DDBJ databases">
        <authorList>
            <consortium name="Pathogen Informatics"/>
        </authorList>
    </citation>
    <scope>NUCLEOTIDE SEQUENCE [LARGE SCALE GENOMIC DNA]</scope>
    <source>
        <strain evidence="18 19">NCTC10138</strain>
    </source>
</reference>
<dbReference type="PANTHER" id="PTHR10954:SF18">
    <property type="entry name" value="RIBONUCLEASE HII"/>
    <property type="match status" value="1"/>
</dbReference>
<dbReference type="STRING" id="1278311.GCA_000428705_00934"/>
<dbReference type="Gene3D" id="3.30.420.10">
    <property type="entry name" value="Ribonuclease H-like superfamily/Ribonuclease H"/>
    <property type="match status" value="1"/>
</dbReference>
<evidence type="ECO:0000256" key="5">
    <source>
        <dbReference type="ARBA" id="ARBA00007383"/>
    </source>
</evidence>
<dbReference type="GO" id="GO:0003723">
    <property type="term" value="F:RNA binding"/>
    <property type="evidence" value="ECO:0007669"/>
    <property type="project" value="UniProtKB-UniRule"/>
</dbReference>
<comment type="function">
    <text evidence="3 14 16">Endonuclease that specifically degrades the RNA of RNA-DNA hybrids.</text>
</comment>
<dbReference type="AlphaFoldDB" id="A0A449BD67"/>
<keyword evidence="13 14" id="KW-0464">Manganese</keyword>
<dbReference type="NCBIfam" id="NF000594">
    <property type="entry name" value="PRK00015.1-1"/>
    <property type="match status" value="1"/>
</dbReference>
<evidence type="ECO:0000256" key="10">
    <source>
        <dbReference type="ARBA" id="ARBA00022723"/>
    </source>
</evidence>
<dbReference type="GO" id="GO:0004523">
    <property type="term" value="F:RNA-DNA hybrid ribonuclease activity"/>
    <property type="evidence" value="ECO:0007669"/>
    <property type="project" value="UniProtKB-UniRule"/>
</dbReference>
<evidence type="ECO:0000256" key="14">
    <source>
        <dbReference type="HAMAP-Rule" id="MF_00052"/>
    </source>
</evidence>
<evidence type="ECO:0000256" key="16">
    <source>
        <dbReference type="RuleBase" id="RU003515"/>
    </source>
</evidence>
<dbReference type="PANTHER" id="PTHR10954">
    <property type="entry name" value="RIBONUCLEASE H2 SUBUNIT A"/>
    <property type="match status" value="1"/>
</dbReference>
<keyword evidence="12 14" id="KW-0378">Hydrolase</keyword>
<evidence type="ECO:0000256" key="9">
    <source>
        <dbReference type="ARBA" id="ARBA00022722"/>
    </source>
</evidence>
<dbReference type="GO" id="GO:0043137">
    <property type="term" value="P:DNA replication, removal of RNA primer"/>
    <property type="evidence" value="ECO:0007669"/>
    <property type="project" value="TreeGrafter"/>
</dbReference>
<evidence type="ECO:0000256" key="8">
    <source>
        <dbReference type="ARBA" id="ARBA00022490"/>
    </source>
</evidence>
<feature type="binding site" evidence="14 15">
    <location>
        <position position="112"/>
    </location>
    <ligand>
        <name>a divalent metal cation</name>
        <dbReference type="ChEBI" id="CHEBI:60240"/>
    </ligand>
</feature>
<dbReference type="InterPro" id="IPR036397">
    <property type="entry name" value="RNaseH_sf"/>
</dbReference>
<name>A0A449BD67_HAPAX</name>
<dbReference type="InterPro" id="IPR024567">
    <property type="entry name" value="RNase_HII/HIII_dom"/>
</dbReference>
<keyword evidence="9 14" id="KW-0540">Nuclease</keyword>
<keyword evidence="19" id="KW-1185">Reference proteome</keyword>
<evidence type="ECO:0000256" key="1">
    <source>
        <dbReference type="ARBA" id="ARBA00000077"/>
    </source>
</evidence>
<dbReference type="NCBIfam" id="NF000595">
    <property type="entry name" value="PRK00015.1-3"/>
    <property type="match status" value="1"/>
</dbReference>
<evidence type="ECO:0000256" key="4">
    <source>
        <dbReference type="ARBA" id="ARBA00004496"/>
    </source>
</evidence>
<dbReference type="InterPro" id="IPR001352">
    <property type="entry name" value="RNase_HII/HIII"/>
</dbReference>
<proteinExistence type="inferred from homology"/>
<dbReference type="InterPro" id="IPR012337">
    <property type="entry name" value="RNaseH-like_sf"/>
</dbReference>
<gene>
    <name evidence="14 18" type="primary">rnhB</name>
    <name evidence="18" type="ORF">NCTC10138_00736</name>
</gene>
<feature type="domain" description="RNase H type-2" evidence="17">
    <location>
        <begin position="14"/>
        <end position="202"/>
    </location>
</feature>
<keyword evidence="11 14" id="KW-0255">Endonuclease</keyword>
<evidence type="ECO:0000313" key="18">
    <source>
        <dbReference type="EMBL" id="VEU80367.1"/>
    </source>
</evidence>
<sequence>MREYENDLIKKGITYIAGVDEAGRGPVAGPVVAAAVILRNDFHYGYINDSKKMSEKQREKAFTDIIENAIAFGVGIIDETIIDEINILEATKKAMTLAIENLKVKPEYVLIDAVKLNCNFKTLSIIKGDQKSISIAAASVIAKVTRDRLMKEYSILYPNYAFEKHKGYLTKIHKERIKEFGPCAIHRKTFAPIDSYYQKWSNYHKNCFF</sequence>
<keyword evidence="8 14" id="KW-0963">Cytoplasm</keyword>
<feature type="binding site" evidence="14 15">
    <location>
        <position position="20"/>
    </location>
    <ligand>
        <name>a divalent metal cation</name>
        <dbReference type="ChEBI" id="CHEBI:60240"/>
    </ligand>
</feature>
<dbReference type="OrthoDB" id="9803420at2"/>
<dbReference type="Pfam" id="PF01351">
    <property type="entry name" value="RNase_HII"/>
    <property type="match status" value="1"/>
</dbReference>
<evidence type="ECO:0000313" key="19">
    <source>
        <dbReference type="Proteomes" id="UP000289841"/>
    </source>
</evidence>
<organism evidence="18 19">
    <name type="scientific">Haploplasma axanthum</name>
    <name type="common">Acholeplasma axanthum</name>
    <dbReference type="NCBI Taxonomy" id="29552"/>
    <lineage>
        <taxon>Bacteria</taxon>
        <taxon>Bacillati</taxon>
        <taxon>Mycoplasmatota</taxon>
        <taxon>Mollicutes</taxon>
        <taxon>Acholeplasmatales</taxon>
        <taxon>Acholeplasmataceae</taxon>
        <taxon>Haploplasma</taxon>
    </lineage>
</organism>
<dbReference type="EMBL" id="LR215048">
    <property type="protein sequence ID" value="VEU80367.1"/>
    <property type="molecule type" value="Genomic_DNA"/>
</dbReference>
<dbReference type="GO" id="GO:0006298">
    <property type="term" value="P:mismatch repair"/>
    <property type="evidence" value="ECO:0007669"/>
    <property type="project" value="TreeGrafter"/>
</dbReference>
<comment type="similarity">
    <text evidence="5 14 16">Belongs to the RNase HII family.</text>
</comment>
<comment type="catalytic activity">
    <reaction evidence="1 14 15 16">
        <text>Endonucleolytic cleavage to 5'-phosphomonoester.</text>
        <dbReference type="EC" id="3.1.26.4"/>
    </reaction>
</comment>
<evidence type="ECO:0000256" key="3">
    <source>
        <dbReference type="ARBA" id="ARBA00004065"/>
    </source>
</evidence>
<dbReference type="SUPFAM" id="SSF53098">
    <property type="entry name" value="Ribonuclease H-like"/>
    <property type="match status" value="1"/>
</dbReference>
<dbReference type="CDD" id="cd07182">
    <property type="entry name" value="RNase_HII_bacteria_HII_like"/>
    <property type="match status" value="1"/>
</dbReference>
<evidence type="ECO:0000256" key="2">
    <source>
        <dbReference type="ARBA" id="ARBA00001946"/>
    </source>
</evidence>
<dbReference type="KEGG" id="aaxa:NCTC10138_00736"/>
<dbReference type="HAMAP" id="MF_00052_B">
    <property type="entry name" value="RNase_HII_B"/>
    <property type="match status" value="1"/>
</dbReference>
<evidence type="ECO:0000256" key="6">
    <source>
        <dbReference type="ARBA" id="ARBA00012180"/>
    </source>
</evidence>
<dbReference type="GO" id="GO:0032299">
    <property type="term" value="C:ribonuclease H2 complex"/>
    <property type="evidence" value="ECO:0007669"/>
    <property type="project" value="TreeGrafter"/>
</dbReference>
<evidence type="ECO:0000256" key="15">
    <source>
        <dbReference type="PROSITE-ProRule" id="PRU01319"/>
    </source>
</evidence>
<dbReference type="FunFam" id="3.30.420.10:FF:000006">
    <property type="entry name" value="Ribonuclease HII"/>
    <property type="match status" value="1"/>
</dbReference>
<evidence type="ECO:0000256" key="11">
    <source>
        <dbReference type="ARBA" id="ARBA00022759"/>
    </source>
</evidence>
<dbReference type="GO" id="GO:0005737">
    <property type="term" value="C:cytoplasm"/>
    <property type="evidence" value="ECO:0007669"/>
    <property type="project" value="UniProtKB-SubCell"/>
</dbReference>
<comment type="cofactor">
    <cofactor evidence="14 15">
        <name>Mn(2+)</name>
        <dbReference type="ChEBI" id="CHEBI:29035"/>
    </cofactor>
    <cofactor evidence="14 15">
        <name>Mg(2+)</name>
        <dbReference type="ChEBI" id="CHEBI:18420"/>
    </cofactor>
    <text evidence="14 15">Manganese or magnesium. Binds 1 divalent metal ion per monomer in the absence of substrate. May bind a second metal ion after substrate binding.</text>
</comment>
<evidence type="ECO:0000256" key="13">
    <source>
        <dbReference type="ARBA" id="ARBA00023211"/>
    </source>
</evidence>
<evidence type="ECO:0000256" key="7">
    <source>
        <dbReference type="ARBA" id="ARBA00019179"/>
    </source>
</evidence>
<keyword evidence="10 14" id="KW-0479">Metal-binding</keyword>
<accession>A0A449BD67</accession>
<feature type="binding site" evidence="14 15">
    <location>
        <position position="21"/>
    </location>
    <ligand>
        <name>a divalent metal cation</name>
        <dbReference type="ChEBI" id="CHEBI:60240"/>
    </ligand>
</feature>
<dbReference type="EC" id="3.1.26.4" evidence="6 14"/>
<protein>
    <recommendedName>
        <fullName evidence="7 14">Ribonuclease HII</fullName>
        <shortName evidence="14">RNase HII</shortName>
        <ecNumber evidence="6 14">3.1.26.4</ecNumber>
    </recommendedName>
</protein>
<dbReference type="Proteomes" id="UP000289841">
    <property type="component" value="Chromosome"/>
</dbReference>